<keyword evidence="6 8" id="KW-0472">Membrane</keyword>
<gene>
    <name evidence="9" type="ORF">Ga0609869_000912</name>
</gene>
<keyword evidence="4 8" id="KW-0812">Transmembrane</keyword>
<proteinExistence type="inferred from homology"/>
<evidence type="ECO:0000256" key="3">
    <source>
        <dbReference type="ARBA" id="ARBA00022679"/>
    </source>
</evidence>
<dbReference type="RefSeq" id="WP_125406251.1">
    <property type="nucleotide sequence ID" value="NZ_JBEHHI010000001.1"/>
</dbReference>
<feature type="transmembrane region" description="Helical" evidence="8">
    <location>
        <begin position="326"/>
        <end position="345"/>
    </location>
</feature>
<evidence type="ECO:0000256" key="4">
    <source>
        <dbReference type="ARBA" id="ARBA00022692"/>
    </source>
</evidence>
<feature type="transmembrane region" description="Helical" evidence="8">
    <location>
        <begin position="142"/>
        <end position="162"/>
    </location>
</feature>
<evidence type="ECO:0000313" key="10">
    <source>
        <dbReference type="Proteomes" id="UP001560019"/>
    </source>
</evidence>
<evidence type="ECO:0000256" key="2">
    <source>
        <dbReference type="ARBA" id="ARBA00022475"/>
    </source>
</evidence>
<keyword evidence="5 8" id="KW-1133">Transmembrane helix</keyword>
<feature type="transmembrane region" description="Helical" evidence="8">
    <location>
        <begin position="396"/>
        <end position="417"/>
    </location>
</feature>
<reference evidence="9 10" key="1">
    <citation type="submission" date="2024-06" db="EMBL/GenBank/DDBJ databases">
        <title>Genome of Rhodovulum iodosum, a marine photoferrotroph.</title>
        <authorList>
            <person name="Bianchini G."/>
            <person name="Nikeleit V."/>
            <person name="Kappler A."/>
            <person name="Bryce C."/>
            <person name="Sanchez-Baracaldo P."/>
        </authorList>
    </citation>
    <scope>NUCLEOTIDE SEQUENCE [LARGE SCALE GENOMIC DNA]</scope>
    <source>
        <strain evidence="9 10">UT/N1</strain>
    </source>
</reference>
<feature type="transmembrane region" description="Helical" evidence="8">
    <location>
        <begin position="12"/>
        <end position="33"/>
    </location>
</feature>
<evidence type="ECO:0000313" key="9">
    <source>
        <dbReference type="EMBL" id="MEX5727559.1"/>
    </source>
</evidence>
<accession>A0ABV3XQH1</accession>
<evidence type="ECO:0000256" key="8">
    <source>
        <dbReference type="SAM" id="Phobius"/>
    </source>
</evidence>
<dbReference type="Proteomes" id="UP001560019">
    <property type="component" value="Unassembled WGS sequence"/>
</dbReference>
<evidence type="ECO:0000256" key="6">
    <source>
        <dbReference type="ARBA" id="ARBA00023136"/>
    </source>
</evidence>
<keyword evidence="10" id="KW-1185">Reference proteome</keyword>
<dbReference type="EMBL" id="JBEHHI010000001">
    <property type="protein sequence ID" value="MEX5727559.1"/>
    <property type="molecule type" value="Genomic_DNA"/>
</dbReference>
<sequence length="439" mass="45731">MTRTGKDQRDRLAAAFILAAWAVLAIQASWNIWGLDLSAVYFAAWFQGAGLPGQVYAAPPGILVGDMPPLWAQAVADMGHPDELAVPYVYPPLWAVLLAPLAHAVGPQSFFNGAQVLNIAAMAASVALAARIMRPVWLPRWGWALISVAMLQTSFISGYAISLNQPQILVSFLVLLSMERLLAGRAGLAGAVLGLAAALKLAPAVFALVFLISGSRRALAGFAVSLAGLAALSLALVPDGLHAEFAERLSQISGAVAPAVTNFSLEVFLIKTSQLIGGGLPELAVGKQDLIAEPLWVGLAVKAVLAAGLAYLLFVGRALPPGPDRVRLPVLALCLLAPLCAPLAWAHYYLTALFLMPGLVGVFPAWRGAALLFLFAVATAFAAFRTLIALPQGAHLPVLLTVPLLAGLLGLIALRMARAAARPAPPEGRAAPAWAAPPG</sequence>
<feature type="transmembrane region" description="Helical" evidence="8">
    <location>
        <begin position="365"/>
        <end position="384"/>
    </location>
</feature>
<evidence type="ECO:0000256" key="5">
    <source>
        <dbReference type="ARBA" id="ARBA00022989"/>
    </source>
</evidence>
<protein>
    <submittedName>
        <fullName evidence="9">Alpha-1,2-mannosyltransferase</fullName>
    </submittedName>
</protein>
<dbReference type="InterPro" id="IPR018584">
    <property type="entry name" value="GT87"/>
</dbReference>
<evidence type="ECO:0000256" key="1">
    <source>
        <dbReference type="ARBA" id="ARBA00004651"/>
    </source>
</evidence>
<organism evidence="9 10">
    <name type="scientific">Rhodovulum iodosum</name>
    <dbReference type="NCBI Taxonomy" id="68291"/>
    <lineage>
        <taxon>Bacteria</taxon>
        <taxon>Pseudomonadati</taxon>
        <taxon>Pseudomonadota</taxon>
        <taxon>Alphaproteobacteria</taxon>
        <taxon>Rhodobacterales</taxon>
        <taxon>Paracoccaceae</taxon>
        <taxon>Rhodovulum</taxon>
    </lineage>
</organism>
<keyword evidence="2" id="KW-1003">Cell membrane</keyword>
<comment type="subcellular location">
    <subcellularLocation>
        <location evidence="1">Cell membrane</location>
        <topology evidence="1">Multi-pass membrane protein</topology>
    </subcellularLocation>
</comment>
<dbReference type="Pfam" id="PF09594">
    <property type="entry name" value="GT87"/>
    <property type="match status" value="1"/>
</dbReference>
<comment type="similarity">
    <text evidence="7">Belongs to the glycosyltransferase 87 family.</text>
</comment>
<feature type="transmembrane region" description="Helical" evidence="8">
    <location>
        <begin position="295"/>
        <end position="314"/>
    </location>
</feature>
<feature type="transmembrane region" description="Helical" evidence="8">
    <location>
        <begin position="182"/>
        <end position="211"/>
    </location>
</feature>
<evidence type="ECO:0000256" key="7">
    <source>
        <dbReference type="ARBA" id="ARBA00024033"/>
    </source>
</evidence>
<feature type="transmembrane region" description="Helical" evidence="8">
    <location>
        <begin position="218"/>
        <end position="237"/>
    </location>
</feature>
<comment type="caution">
    <text evidence="9">The sequence shown here is derived from an EMBL/GenBank/DDBJ whole genome shotgun (WGS) entry which is preliminary data.</text>
</comment>
<keyword evidence="3" id="KW-0808">Transferase</keyword>
<name>A0ABV3XQH1_9RHOB</name>